<accession>A0A3M7MC86</accession>
<feature type="compositionally biased region" description="Basic and acidic residues" evidence="1">
    <location>
        <begin position="10"/>
        <end position="20"/>
    </location>
</feature>
<sequence length="228" mass="28097">MSYLHFNHTRIRERTPDYEPRAQVPRESNERRRDITLSDIDDDGHDDYPYSYKQKAAKMSRALTVREEPSQLERYNVWSDNRHNEDDEERRRSYETRRTYKYSSDRIEDEDADDRGFRFSFKTSFERPHSSHRRHSLFRDFDAHSWPSDVLLRRKDKWVDEAWESRERSASRERSLTRRDSCCWGELEEKEKEIEDEKWSRYRRTTVSKTEELRPLSSSRRRKFIRDV</sequence>
<dbReference type="EMBL" id="KE747829">
    <property type="protein sequence ID" value="RMZ72126.1"/>
    <property type="molecule type" value="Genomic_DNA"/>
</dbReference>
<proteinExistence type="predicted"/>
<dbReference type="AlphaFoldDB" id="A0A3M7MC86"/>
<keyword evidence="3" id="KW-1185">Reference proteome</keyword>
<organism evidence="2 3">
    <name type="scientific">Pyrenophora seminiperda CCB06</name>
    <dbReference type="NCBI Taxonomy" id="1302712"/>
    <lineage>
        <taxon>Eukaryota</taxon>
        <taxon>Fungi</taxon>
        <taxon>Dikarya</taxon>
        <taxon>Ascomycota</taxon>
        <taxon>Pezizomycotina</taxon>
        <taxon>Dothideomycetes</taxon>
        <taxon>Pleosporomycetidae</taxon>
        <taxon>Pleosporales</taxon>
        <taxon>Pleosporineae</taxon>
        <taxon>Pleosporaceae</taxon>
        <taxon>Pyrenophora</taxon>
    </lineage>
</organism>
<gene>
    <name evidence="2" type="ORF">GMOD_00007123</name>
</gene>
<evidence type="ECO:0000313" key="2">
    <source>
        <dbReference type="EMBL" id="RMZ72126.1"/>
    </source>
</evidence>
<evidence type="ECO:0000313" key="3">
    <source>
        <dbReference type="Proteomes" id="UP000265663"/>
    </source>
</evidence>
<reference evidence="2 3" key="1">
    <citation type="journal article" date="2014" name="PLoS ONE">
        <title>De novo Genome Assembly of the Fungal Plant Pathogen Pyrenophora semeniperda.</title>
        <authorList>
            <person name="Soliai M.M."/>
            <person name="Meyer S.E."/>
            <person name="Udall J.A."/>
            <person name="Elzinga D.E."/>
            <person name="Hermansen R.A."/>
            <person name="Bodily P.M."/>
            <person name="Hart A.A."/>
            <person name="Coleman C.E."/>
        </authorList>
    </citation>
    <scope>NUCLEOTIDE SEQUENCE [LARGE SCALE GENOMIC DNA]</scope>
    <source>
        <strain evidence="2 3">CCB06</strain>
        <tissue evidence="2">Mycelium</tissue>
    </source>
</reference>
<protein>
    <submittedName>
        <fullName evidence="2">Uncharacterized protein</fullName>
    </submittedName>
</protein>
<feature type="compositionally biased region" description="Basic and acidic residues" evidence="1">
    <location>
        <begin position="27"/>
        <end position="36"/>
    </location>
</feature>
<feature type="region of interest" description="Disordered" evidence="1">
    <location>
        <begin position="1"/>
        <end position="47"/>
    </location>
</feature>
<evidence type="ECO:0000256" key="1">
    <source>
        <dbReference type="SAM" id="MobiDB-lite"/>
    </source>
</evidence>
<name>A0A3M7MC86_9PLEO</name>
<dbReference type="Proteomes" id="UP000265663">
    <property type="component" value="Unassembled WGS sequence"/>
</dbReference>
<dbReference type="OrthoDB" id="3796623at2759"/>